<dbReference type="EMBL" id="FQWZ01000005">
    <property type="protein sequence ID" value="SHH08556.1"/>
    <property type="molecule type" value="Genomic_DNA"/>
</dbReference>
<keyword evidence="2" id="KW-1185">Reference proteome</keyword>
<dbReference type="AlphaFoldDB" id="A0A1M5Q3T4"/>
<organism evidence="1 2">
    <name type="scientific">Hydrocarboniphaga daqingensis</name>
    <dbReference type="NCBI Taxonomy" id="490188"/>
    <lineage>
        <taxon>Bacteria</taxon>
        <taxon>Pseudomonadati</taxon>
        <taxon>Pseudomonadota</taxon>
        <taxon>Gammaproteobacteria</taxon>
        <taxon>Nevskiales</taxon>
        <taxon>Nevskiaceae</taxon>
        <taxon>Hydrocarboniphaga</taxon>
    </lineage>
</organism>
<protein>
    <submittedName>
        <fullName evidence="1">Uncharacterized protein</fullName>
    </submittedName>
</protein>
<dbReference type="STRING" id="490188.SAMN04488068_2485"/>
<proteinExistence type="predicted"/>
<dbReference type="RefSeq" id="WP_072897970.1">
    <property type="nucleotide sequence ID" value="NZ_FQWZ01000005.1"/>
</dbReference>
<gene>
    <name evidence="1" type="ORF">SAMN04488068_2485</name>
</gene>
<accession>A0A1M5Q3T4</accession>
<evidence type="ECO:0000313" key="2">
    <source>
        <dbReference type="Proteomes" id="UP000199758"/>
    </source>
</evidence>
<reference evidence="1 2" key="1">
    <citation type="submission" date="2016-11" db="EMBL/GenBank/DDBJ databases">
        <authorList>
            <person name="Jaros S."/>
            <person name="Januszkiewicz K."/>
            <person name="Wedrychowicz H."/>
        </authorList>
    </citation>
    <scope>NUCLEOTIDE SEQUENCE [LARGE SCALE GENOMIC DNA]</scope>
    <source>
        <strain evidence="1 2">CGMCC 1.7049</strain>
    </source>
</reference>
<dbReference type="OrthoDB" id="7061808at2"/>
<evidence type="ECO:0000313" key="1">
    <source>
        <dbReference type="EMBL" id="SHH08556.1"/>
    </source>
</evidence>
<name>A0A1M5Q3T4_9GAMM</name>
<sequence length="109" mass="12282">MLNKLKGMKDGAIALFIRSFANEKLSQYGAIDDCQVDTAGARVQLRLRLKGELEPITVAIERYELERIGDERFIRLKSFSSSREWIGVALNQRLADKQFKLPAAVASLL</sequence>
<dbReference type="Proteomes" id="UP000199758">
    <property type="component" value="Unassembled WGS sequence"/>
</dbReference>